<feature type="region of interest" description="Disordered" evidence="1">
    <location>
        <begin position="96"/>
        <end position="141"/>
    </location>
</feature>
<evidence type="ECO:0000313" key="2">
    <source>
        <dbReference type="EMBL" id="KAL3687578.1"/>
    </source>
</evidence>
<evidence type="ECO:0008006" key="4">
    <source>
        <dbReference type="Google" id="ProtNLM"/>
    </source>
</evidence>
<sequence>MVFPLPWDTRFTTKDLKFIAVHVWLELNDVHPGLMRFGLNMLRNISPIIYAAKNTETQRINVVRGCVLIDLNKALPEYIPIAACPLAAGRRTNQTLGTEEGQGRQGNPGEPNARAPAEADSQGEGDPTGSGVNPSAPNEVTDDFTRVMQGDQKPKFQTPEIKKSMKVNNRYGILEPADEEQVGNTTGIGNQDVRSRKVESPDQVAQGRGGASVSSSSPVSAENSKSADKSRSVLIREIIDSSKQNVTKGDLRERTIRHRVRNNYKHIDILMLQELKSHEYELENSLRLIAEGDKVTVDYSQNSWGSTTIIVKLTVKVLEVGIKGDGQATWALLETRKGRVGVMSIYTPHSEEKRAVFWRWVRDKIGEENWII</sequence>
<keyword evidence="3" id="KW-1185">Reference proteome</keyword>
<comment type="caution">
    <text evidence="2">The sequence shown here is derived from an EMBL/GenBank/DDBJ whole genome shotgun (WGS) entry which is preliminary data.</text>
</comment>
<feature type="compositionally biased region" description="Low complexity" evidence="1">
    <location>
        <begin position="211"/>
        <end position="224"/>
    </location>
</feature>
<reference evidence="2 3" key="1">
    <citation type="submission" date="2024-09" db="EMBL/GenBank/DDBJ databases">
        <title>Chromosome-scale assembly of Riccia sorocarpa.</title>
        <authorList>
            <person name="Paukszto L."/>
        </authorList>
    </citation>
    <scope>NUCLEOTIDE SEQUENCE [LARGE SCALE GENOMIC DNA]</scope>
    <source>
        <strain evidence="2">LP-2024</strain>
        <tissue evidence="2">Aerial parts of the thallus</tissue>
    </source>
</reference>
<proteinExistence type="predicted"/>
<dbReference type="Proteomes" id="UP001633002">
    <property type="component" value="Unassembled WGS sequence"/>
</dbReference>
<evidence type="ECO:0000313" key="3">
    <source>
        <dbReference type="Proteomes" id="UP001633002"/>
    </source>
</evidence>
<dbReference type="AlphaFoldDB" id="A0ABD3H8F4"/>
<organism evidence="2 3">
    <name type="scientific">Riccia sorocarpa</name>
    <dbReference type="NCBI Taxonomy" id="122646"/>
    <lineage>
        <taxon>Eukaryota</taxon>
        <taxon>Viridiplantae</taxon>
        <taxon>Streptophyta</taxon>
        <taxon>Embryophyta</taxon>
        <taxon>Marchantiophyta</taxon>
        <taxon>Marchantiopsida</taxon>
        <taxon>Marchantiidae</taxon>
        <taxon>Marchantiales</taxon>
        <taxon>Ricciaceae</taxon>
        <taxon>Riccia</taxon>
    </lineage>
</organism>
<feature type="region of interest" description="Disordered" evidence="1">
    <location>
        <begin position="174"/>
        <end position="228"/>
    </location>
</feature>
<protein>
    <recommendedName>
        <fullName evidence="4">DUF4283 domain-containing protein</fullName>
    </recommendedName>
</protein>
<gene>
    <name evidence="2" type="ORF">R1sor_013887</name>
</gene>
<dbReference type="Gene3D" id="3.60.10.10">
    <property type="entry name" value="Endonuclease/exonuclease/phosphatase"/>
    <property type="match status" value="1"/>
</dbReference>
<dbReference type="InterPro" id="IPR036691">
    <property type="entry name" value="Endo/exonu/phosph_ase_sf"/>
</dbReference>
<evidence type="ECO:0000256" key="1">
    <source>
        <dbReference type="SAM" id="MobiDB-lite"/>
    </source>
</evidence>
<accession>A0ABD3H8F4</accession>
<name>A0ABD3H8F4_9MARC</name>
<dbReference type="SUPFAM" id="SSF56219">
    <property type="entry name" value="DNase I-like"/>
    <property type="match status" value="1"/>
</dbReference>
<dbReference type="EMBL" id="JBJQOH010000004">
    <property type="protein sequence ID" value="KAL3687578.1"/>
    <property type="molecule type" value="Genomic_DNA"/>
</dbReference>